<dbReference type="NCBIfam" id="TIGR00229">
    <property type="entry name" value="sensory_box"/>
    <property type="match status" value="1"/>
</dbReference>
<dbReference type="RefSeq" id="WP_017929036.1">
    <property type="nucleotide sequence ID" value="NZ_KB822999.1"/>
</dbReference>
<dbReference type="SUPFAM" id="SSF55785">
    <property type="entry name" value="PYP-like sensor domain (PAS domain)"/>
    <property type="match status" value="2"/>
</dbReference>
<dbReference type="InterPro" id="IPR000014">
    <property type="entry name" value="PAS"/>
</dbReference>
<evidence type="ECO:0000256" key="2">
    <source>
        <dbReference type="ARBA" id="ARBA00012438"/>
    </source>
</evidence>
<evidence type="ECO:0000256" key="4">
    <source>
        <dbReference type="ARBA" id="ARBA00022630"/>
    </source>
</evidence>
<keyword evidence="3" id="KW-0597">Phosphoprotein</keyword>
<dbReference type="SUPFAM" id="SSF55874">
    <property type="entry name" value="ATPase domain of HSP90 chaperone/DNA topoisomerase II/histidine kinase"/>
    <property type="match status" value="1"/>
</dbReference>
<dbReference type="eggNOG" id="COG3920">
    <property type="taxonomic scope" value="Bacteria"/>
</dbReference>
<keyword evidence="5" id="KW-0288">FMN</keyword>
<dbReference type="Pfam" id="PF07536">
    <property type="entry name" value="HWE_HK"/>
    <property type="match status" value="1"/>
</dbReference>
<dbReference type="InterPro" id="IPR036890">
    <property type="entry name" value="HATPase_C_sf"/>
</dbReference>
<evidence type="ECO:0000313" key="15">
    <source>
        <dbReference type="Proteomes" id="UP000025047"/>
    </source>
</evidence>
<dbReference type="PATRIC" id="fig|1122180.6.peg.1536"/>
<dbReference type="AlphaFoldDB" id="A0A017HF17"/>
<keyword evidence="10" id="KW-0067">ATP-binding</keyword>
<accession>A0A017HF17</accession>
<dbReference type="PANTHER" id="PTHR41523">
    <property type="entry name" value="TWO-COMPONENT SYSTEM SENSOR PROTEIN"/>
    <property type="match status" value="1"/>
</dbReference>
<evidence type="ECO:0000259" key="13">
    <source>
        <dbReference type="PROSITE" id="PS50113"/>
    </source>
</evidence>
<dbReference type="InterPro" id="IPR000700">
    <property type="entry name" value="PAS-assoc_C"/>
</dbReference>
<dbReference type="Gene3D" id="3.30.565.10">
    <property type="entry name" value="Histidine kinase-like ATPase, C-terminal domain"/>
    <property type="match status" value="1"/>
</dbReference>
<evidence type="ECO:0000256" key="6">
    <source>
        <dbReference type="ARBA" id="ARBA00022679"/>
    </source>
</evidence>
<dbReference type="GO" id="GO:0005524">
    <property type="term" value="F:ATP binding"/>
    <property type="evidence" value="ECO:0007669"/>
    <property type="project" value="UniProtKB-KW"/>
</dbReference>
<organism evidence="14 15">
    <name type="scientific">Limimaricola hongkongensis DSM 17492</name>
    <dbReference type="NCBI Taxonomy" id="1122180"/>
    <lineage>
        <taxon>Bacteria</taxon>
        <taxon>Pseudomonadati</taxon>
        <taxon>Pseudomonadota</taxon>
        <taxon>Alphaproteobacteria</taxon>
        <taxon>Rhodobacterales</taxon>
        <taxon>Paracoccaceae</taxon>
        <taxon>Limimaricola</taxon>
    </lineage>
</organism>
<dbReference type="EC" id="2.7.13.3" evidence="2"/>
<dbReference type="GO" id="GO:0004673">
    <property type="term" value="F:protein histidine kinase activity"/>
    <property type="evidence" value="ECO:0007669"/>
    <property type="project" value="UniProtKB-EC"/>
</dbReference>
<feature type="domain" description="PAC" evidence="13">
    <location>
        <begin position="84"/>
        <end position="136"/>
    </location>
</feature>
<dbReference type="InterPro" id="IPR011102">
    <property type="entry name" value="Sig_transdc_His_kinase_HWE"/>
</dbReference>
<dbReference type="Pfam" id="PF08448">
    <property type="entry name" value="PAS_4"/>
    <property type="match status" value="1"/>
</dbReference>
<evidence type="ECO:0000256" key="8">
    <source>
        <dbReference type="ARBA" id="ARBA00022741"/>
    </source>
</evidence>
<dbReference type="SMART" id="SM00911">
    <property type="entry name" value="HWE_HK"/>
    <property type="match status" value="1"/>
</dbReference>
<evidence type="ECO:0000256" key="3">
    <source>
        <dbReference type="ARBA" id="ARBA00022553"/>
    </source>
</evidence>
<evidence type="ECO:0000313" key="14">
    <source>
        <dbReference type="EMBL" id="EYD72753.1"/>
    </source>
</evidence>
<dbReference type="EMBL" id="APGJ01000004">
    <property type="protein sequence ID" value="EYD72753.1"/>
    <property type="molecule type" value="Genomic_DNA"/>
</dbReference>
<comment type="caution">
    <text evidence="14">The sequence shown here is derived from an EMBL/GenBank/DDBJ whole genome shotgun (WGS) entry which is preliminary data.</text>
</comment>
<keyword evidence="9" id="KW-0418">Kinase</keyword>
<evidence type="ECO:0000256" key="11">
    <source>
        <dbReference type="ARBA" id="ARBA00023026"/>
    </source>
</evidence>
<dbReference type="HOGENOM" id="CLU_000445_114_57_5"/>
<keyword evidence="11" id="KW-0843">Virulence</keyword>
<keyword evidence="6" id="KW-0808">Transferase</keyword>
<dbReference type="InterPro" id="IPR035965">
    <property type="entry name" value="PAS-like_dom_sf"/>
</dbReference>
<evidence type="ECO:0000256" key="7">
    <source>
        <dbReference type="ARBA" id="ARBA00022737"/>
    </source>
</evidence>
<evidence type="ECO:0000256" key="5">
    <source>
        <dbReference type="ARBA" id="ARBA00022643"/>
    </source>
</evidence>
<evidence type="ECO:0000256" key="9">
    <source>
        <dbReference type="ARBA" id="ARBA00022777"/>
    </source>
</evidence>
<dbReference type="Proteomes" id="UP000025047">
    <property type="component" value="Unassembled WGS sequence"/>
</dbReference>
<proteinExistence type="predicted"/>
<dbReference type="PROSITE" id="PS50112">
    <property type="entry name" value="PAS"/>
    <property type="match status" value="1"/>
</dbReference>
<sequence length="443" mass="48084">MTAGAGPRHLDAAAELIEDAPCGIAVTDPDGRLRYVNATLAGWLDPGGRNGDAPRSLPEMLTLPGRMYYETHLAPMMRLQGFVREISCALQVADGPPLPVLISGVARRDADGGFTRFDYTIFDARERRAYEEELRRAKREADELAAIVRRSPNAILRVDGAGRLRSWNASAARLLGPDETAAQGRPVDEAIAFDAQPGWFARTVAQAPETAEILFEASHADGSVFEVTLTPIGETGLPGQESWSVILRDITRRQSAERQLRVMFDEMRHRVKNTLGVVAGIARQTLARPDAEQFVSRLKALSQAHDALTGNDGAEAELRDLLDFTRREAGGAARLRVTGPEIRLSARQATSLSMAFHELVTNALKYGALSCAAGHVQVDVALEPGHRLRLSWRERGGPPVVAPARSGFGTKMIGQVLRAELGADVSFDFDPEGFCFEAAFPLG</sequence>
<feature type="domain" description="PAS" evidence="12">
    <location>
        <begin position="140"/>
        <end position="176"/>
    </location>
</feature>
<dbReference type="OrthoDB" id="9816309at2"/>
<dbReference type="PROSITE" id="PS50113">
    <property type="entry name" value="PAC"/>
    <property type="match status" value="1"/>
</dbReference>
<keyword evidence="7" id="KW-0677">Repeat</keyword>
<evidence type="ECO:0000259" key="12">
    <source>
        <dbReference type="PROSITE" id="PS50112"/>
    </source>
</evidence>
<reference evidence="14 15" key="1">
    <citation type="submission" date="2013-03" db="EMBL/GenBank/DDBJ databases">
        <authorList>
            <person name="Fiebig A."/>
            <person name="Goeker M."/>
            <person name="Klenk H.-P.P."/>
        </authorList>
    </citation>
    <scope>NUCLEOTIDE SEQUENCE [LARGE SCALE GENOMIC DNA]</scope>
    <source>
        <strain evidence="14 15">DSM 17492</strain>
    </source>
</reference>
<evidence type="ECO:0000256" key="1">
    <source>
        <dbReference type="ARBA" id="ARBA00000085"/>
    </source>
</evidence>
<dbReference type="InterPro" id="IPR013656">
    <property type="entry name" value="PAS_4"/>
</dbReference>
<keyword evidence="15" id="KW-1185">Reference proteome</keyword>
<dbReference type="PANTHER" id="PTHR41523:SF7">
    <property type="entry name" value="HISTIDINE KINASE"/>
    <property type="match status" value="1"/>
</dbReference>
<comment type="catalytic activity">
    <reaction evidence="1">
        <text>ATP + protein L-histidine = ADP + protein N-phospho-L-histidine.</text>
        <dbReference type="EC" id="2.7.13.3"/>
    </reaction>
</comment>
<dbReference type="CDD" id="cd00130">
    <property type="entry name" value="PAS"/>
    <property type="match status" value="1"/>
</dbReference>
<name>A0A017HF17_9RHOB</name>
<dbReference type="STRING" id="1122180.Lokhon_01558"/>
<dbReference type="Gene3D" id="3.30.450.20">
    <property type="entry name" value="PAS domain"/>
    <property type="match status" value="2"/>
</dbReference>
<keyword evidence="8" id="KW-0547">Nucleotide-binding</keyword>
<dbReference type="SMART" id="SM00091">
    <property type="entry name" value="PAS"/>
    <property type="match status" value="2"/>
</dbReference>
<evidence type="ECO:0000256" key="10">
    <source>
        <dbReference type="ARBA" id="ARBA00022840"/>
    </source>
</evidence>
<gene>
    <name evidence="14" type="ORF">Lokhon_01558</name>
</gene>
<protein>
    <recommendedName>
        <fullName evidence="2">histidine kinase</fullName>
        <ecNumber evidence="2">2.7.13.3</ecNumber>
    </recommendedName>
</protein>
<keyword evidence="4" id="KW-0285">Flavoprotein</keyword>